<feature type="domain" description="Peptidase MA-like" evidence="2">
    <location>
        <begin position="284"/>
        <end position="419"/>
    </location>
</feature>
<dbReference type="Proteomes" id="UP000567293">
    <property type="component" value="Unassembled WGS sequence"/>
</dbReference>
<evidence type="ECO:0000259" key="2">
    <source>
        <dbReference type="Pfam" id="PF13485"/>
    </source>
</evidence>
<feature type="repeat" description="TPR" evidence="1">
    <location>
        <begin position="142"/>
        <end position="175"/>
    </location>
</feature>
<evidence type="ECO:0000256" key="1">
    <source>
        <dbReference type="PROSITE-ProRule" id="PRU00339"/>
    </source>
</evidence>
<dbReference type="InterPro" id="IPR011990">
    <property type="entry name" value="TPR-like_helical_dom_sf"/>
</dbReference>
<dbReference type="Pfam" id="PF13485">
    <property type="entry name" value="Peptidase_MA_2"/>
    <property type="match status" value="1"/>
</dbReference>
<sequence>MDHIEKGGIAASSGTRADAAANLTIAPPEIRPAGGGIEQVERAAVHDGSVDREYIAKLESDARSGTPQANFDAALSHHAASMFEMSRGDLEHALSDERTAVTYAPDEPALLMNVAYIYLRRNEYKQALDYLERAKRIVPDNPDATKLAGWAYYGLNQLDQAVAEWKHSLALRPDKELKSALEAALRDKKEEESYKENESAHFKLKYNGAAAPDLARDVLRTLEMHFSAIESELNYTPPESIGIVLYTEEAFVDITRAPAWAGALYDGRIRVPVQGLTGVDSELSRSLKHELTHSFVAQKTKSACMGLAASCASRAPTWLQEGLAQWIEGSRSRDNAAALVQIFYDKHAIPLGQLEGSWTRLARDTAHYAYAWALANIEYIVQADGMDDIDRILERIGSGMATEQALREVLHSDYNDLMESTVEYLRKNYVHG</sequence>
<evidence type="ECO:0000313" key="4">
    <source>
        <dbReference type="Proteomes" id="UP000567293"/>
    </source>
</evidence>
<dbReference type="EMBL" id="JACDQQ010001388">
    <property type="protein sequence ID" value="MBA0086184.1"/>
    <property type="molecule type" value="Genomic_DNA"/>
</dbReference>
<keyword evidence="4" id="KW-1185">Reference proteome</keyword>
<dbReference type="SUPFAM" id="SSF48452">
    <property type="entry name" value="TPR-like"/>
    <property type="match status" value="1"/>
</dbReference>
<dbReference type="AlphaFoldDB" id="A0A7V8NRG5"/>
<gene>
    <name evidence="3" type="ORF">HRJ53_14450</name>
</gene>
<dbReference type="SMART" id="SM00028">
    <property type="entry name" value="TPR"/>
    <property type="match status" value="2"/>
</dbReference>
<organism evidence="3 4">
    <name type="scientific">Candidatus Acidiferrum panamense</name>
    <dbReference type="NCBI Taxonomy" id="2741543"/>
    <lineage>
        <taxon>Bacteria</taxon>
        <taxon>Pseudomonadati</taxon>
        <taxon>Acidobacteriota</taxon>
        <taxon>Terriglobia</taxon>
        <taxon>Candidatus Acidiferrales</taxon>
        <taxon>Candidatus Acidiferrum</taxon>
    </lineage>
</organism>
<feature type="repeat" description="TPR" evidence="1">
    <location>
        <begin position="108"/>
        <end position="141"/>
    </location>
</feature>
<comment type="caution">
    <text evidence="3">The sequence shown here is derived from an EMBL/GenBank/DDBJ whole genome shotgun (WGS) entry which is preliminary data.</text>
</comment>
<dbReference type="InterPro" id="IPR019734">
    <property type="entry name" value="TPR_rpt"/>
</dbReference>
<evidence type="ECO:0000313" key="3">
    <source>
        <dbReference type="EMBL" id="MBA0086184.1"/>
    </source>
</evidence>
<keyword evidence="1" id="KW-0802">TPR repeat</keyword>
<proteinExistence type="predicted"/>
<reference evidence="3" key="1">
    <citation type="submission" date="2020-06" db="EMBL/GenBank/DDBJ databases">
        <title>Legume-microbial interactions unlock mineral nutrients during tropical forest succession.</title>
        <authorList>
            <person name="Epihov D.Z."/>
        </authorList>
    </citation>
    <scope>NUCLEOTIDE SEQUENCE [LARGE SCALE GENOMIC DNA]</scope>
    <source>
        <strain evidence="3">Pan2503</strain>
    </source>
</reference>
<dbReference type="InterPro" id="IPR039568">
    <property type="entry name" value="Peptidase_MA-like_dom"/>
</dbReference>
<name>A0A7V8NRG5_9BACT</name>
<dbReference type="Gene3D" id="1.25.40.10">
    <property type="entry name" value="Tetratricopeptide repeat domain"/>
    <property type="match status" value="1"/>
</dbReference>
<protein>
    <recommendedName>
        <fullName evidence="2">Peptidase MA-like domain-containing protein</fullName>
    </recommendedName>
</protein>
<dbReference type="PROSITE" id="PS50005">
    <property type="entry name" value="TPR"/>
    <property type="match status" value="2"/>
</dbReference>
<accession>A0A7V8NRG5</accession>